<gene>
    <name evidence="1" type="ORF">M431DRAFT_503087</name>
</gene>
<organism evidence="1 2">
    <name type="scientific">Trichoderma harzianum CBS 226.95</name>
    <dbReference type="NCBI Taxonomy" id="983964"/>
    <lineage>
        <taxon>Eukaryota</taxon>
        <taxon>Fungi</taxon>
        <taxon>Dikarya</taxon>
        <taxon>Ascomycota</taxon>
        <taxon>Pezizomycotina</taxon>
        <taxon>Sordariomycetes</taxon>
        <taxon>Hypocreomycetidae</taxon>
        <taxon>Hypocreales</taxon>
        <taxon>Hypocreaceae</taxon>
        <taxon>Trichoderma</taxon>
    </lineage>
</organism>
<keyword evidence="2" id="KW-1185">Reference proteome</keyword>
<dbReference type="GeneID" id="36626830"/>
<name>A0A2T4AV29_TRIHA</name>
<evidence type="ECO:0000313" key="1">
    <source>
        <dbReference type="EMBL" id="PTB60915.1"/>
    </source>
</evidence>
<dbReference type="RefSeq" id="XP_024780592.1">
    <property type="nucleotide sequence ID" value="XM_024918261.1"/>
</dbReference>
<evidence type="ECO:0000313" key="2">
    <source>
        <dbReference type="Proteomes" id="UP000241690"/>
    </source>
</evidence>
<dbReference type="EMBL" id="KZ679675">
    <property type="protein sequence ID" value="PTB60915.1"/>
    <property type="molecule type" value="Genomic_DNA"/>
</dbReference>
<protein>
    <submittedName>
        <fullName evidence="1">Uncharacterized protein</fullName>
    </submittedName>
</protein>
<dbReference type="AlphaFoldDB" id="A0A2T4AV29"/>
<reference evidence="1 2" key="1">
    <citation type="submission" date="2016-07" db="EMBL/GenBank/DDBJ databases">
        <title>Multiple horizontal gene transfer events from other fungi enriched the ability of initially mycotrophic Trichoderma (Ascomycota) to feed on dead plant biomass.</title>
        <authorList>
            <consortium name="DOE Joint Genome Institute"/>
            <person name="Aerts A."/>
            <person name="Atanasova L."/>
            <person name="Chenthamara K."/>
            <person name="Zhang J."/>
            <person name="Grujic M."/>
            <person name="Henrissat B."/>
            <person name="Kuo A."/>
            <person name="Salamov A."/>
            <person name="Lipzen A."/>
            <person name="Labutti K."/>
            <person name="Barry K."/>
            <person name="Miao Y."/>
            <person name="Rahimi M.J."/>
            <person name="Shen Q."/>
            <person name="Grigoriev I.V."/>
            <person name="Kubicek C.P."/>
            <person name="Druzhinina I.S."/>
        </authorList>
    </citation>
    <scope>NUCLEOTIDE SEQUENCE [LARGE SCALE GENOMIC DNA]</scope>
    <source>
        <strain evidence="1 2">CBS 226.95</strain>
    </source>
</reference>
<sequence>MDGWMGEQLLVYWACVYVLLHLDHIHILGVSRNHQPHPVNESYLLVHLFHAGSTIAADRKQVAVGATQHTTGAASPGLISCSLA</sequence>
<dbReference type="Proteomes" id="UP000241690">
    <property type="component" value="Unassembled WGS sequence"/>
</dbReference>
<proteinExistence type="predicted"/>
<accession>A0A2T4AV29</accession>